<dbReference type="InterPro" id="IPR029052">
    <property type="entry name" value="Metallo-depent_PP-like"/>
</dbReference>
<dbReference type="KEGG" id="mbar:MSBR2_1777"/>
<dbReference type="Proteomes" id="UP000033079">
    <property type="component" value="Chromosome"/>
</dbReference>
<evidence type="ECO:0000313" key="2">
    <source>
        <dbReference type="Proteomes" id="UP000033079"/>
    </source>
</evidence>
<reference evidence="1 2" key="1">
    <citation type="submission" date="2014-07" db="EMBL/GenBank/DDBJ databases">
        <title>Methanogenic archaea and the global carbon cycle.</title>
        <authorList>
            <person name="Henriksen J.R."/>
            <person name="Luke J."/>
            <person name="Reinhart S."/>
            <person name="Benedict M.N."/>
            <person name="Youngblut N.D."/>
            <person name="Metcalf M.E."/>
            <person name="Whitaker R.J."/>
            <person name="Metcalf W.W."/>
        </authorList>
    </citation>
    <scope>NUCLEOTIDE SEQUENCE [LARGE SCALE GENOMIC DNA]</scope>
    <source>
        <strain evidence="1 2">227</strain>
    </source>
</reference>
<protein>
    <recommendedName>
        <fullName evidence="3">Calcineurin-like phosphoesterase domain-containing protein</fullName>
    </recommendedName>
</protein>
<dbReference type="GeneID" id="24800777"/>
<evidence type="ECO:0000313" key="1">
    <source>
        <dbReference type="EMBL" id="AKB58293.1"/>
    </source>
</evidence>
<name>A0A0E3R3J0_METBA</name>
<evidence type="ECO:0008006" key="3">
    <source>
        <dbReference type="Google" id="ProtNLM"/>
    </source>
</evidence>
<dbReference type="HOGENOM" id="CLU_495783_0_0_2"/>
<proteinExistence type="predicted"/>
<dbReference type="EMBL" id="CP009530">
    <property type="protein sequence ID" value="AKB58293.1"/>
    <property type="molecule type" value="Genomic_DNA"/>
</dbReference>
<dbReference type="RefSeq" id="WP_048119884.1">
    <property type="nucleotide sequence ID" value="NZ_CP009530.1"/>
</dbReference>
<sequence length="549" mass="62807">MSAGEANYTFPLGTNCKTIRHNDNVKIIKHNSDLQPGKMTAELFDSTDQKECVVTRNKETNQFLYMDVGRWGGDKDTGDAWTRRRNFGLVCGSVAILCNYENPNSSVNRYLGKISEEVLNSPEAKVLIPLLDKLSESTSLGPVTVVNALVCADGITEAPCSDEILVFLGDIHAPIMNCCNRTYLQDTNPIDITWAWPRGRLDINDEIITKNGENEKNVVSFLTEVKELRSVTDIKKIKDIVKKIFGESLEGRKIMQLMDKSIENSFEPQQLNSLDNSQNIKLNNVHIIVMLKMILEVLLDPQNLNEWDENKEITGNDAYYWFNLYHGDGNKKGADIFQNAGRDLYEFINLLKDYQKQGSILATLVQLGDLYDFWLGLKRAFNTIDPQKMYSDPATQSFLEFWRNETLTETSEYTSKAINLLVNETEDLNTRFIYGNHDSYRMTPLWKYEKVSDHFESTGVWAEHGHQSDVFNEDPNAIIGWAAALFGFHHPESRNLEEPLRDLECLIFGLPSRRHICTQYAARLCLQKNKRIYVMGHTHEPLLEKIPLK</sequence>
<accession>A0A0E3R3J0</accession>
<dbReference type="SUPFAM" id="SSF56300">
    <property type="entry name" value="Metallo-dependent phosphatases"/>
    <property type="match status" value="1"/>
</dbReference>
<gene>
    <name evidence="1" type="ORF">MSBR2_1777</name>
</gene>
<organism evidence="1 2">
    <name type="scientific">Methanosarcina barkeri 227</name>
    <dbReference type="NCBI Taxonomy" id="1434106"/>
    <lineage>
        <taxon>Archaea</taxon>
        <taxon>Methanobacteriati</taxon>
        <taxon>Methanobacteriota</taxon>
        <taxon>Stenosarchaea group</taxon>
        <taxon>Methanomicrobia</taxon>
        <taxon>Methanosarcinales</taxon>
        <taxon>Methanosarcinaceae</taxon>
        <taxon>Methanosarcina</taxon>
    </lineage>
</organism>
<dbReference type="PATRIC" id="fig|1434106.5.peg.2289"/>
<dbReference type="AlphaFoldDB" id="A0A0E3R3J0"/>